<gene>
    <name evidence="3" type="ORF">ACFQT0_02395</name>
</gene>
<dbReference type="Pfam" id="PF09087">
    <property type="entry name" value="Cyc-maltodext_N"/>
    <property type="match status" value="1"/>
</dbReference>
<evidence type="ECO:0000313" key="3">
    <source>
        <dbReference type="EMBL" id="MFC7666400.1"/>
    </source>
</evidence>
<dbReference type="EMBL" id="JBHTEK010000001">
    <property type="protein sequence ID" value="MFC7666400.1"/>
    <property type="molecule type" value="Genomic_DNA"/>
</dbReference>
<protein>
    <submittedName>
        <fullName evidence="3">Cyclomaltodextrinase N-terminal domain-containing protein</fullName>
    </submittedName>
</protein>
<dbReference type="RefSeq" id="WP_380205886.1">
    <property type="nucleotide sequence ID" value="NZ_JBHTEK010000001.1"/>
</dbReference>
<dbReference type="InterPro" id="IPR014756">
    <property type="entry name" value="Ig_E-set"/>
</dbReference>
<name>A0ABW2U1S1_9BACT</name>
<dbReference type="SUPFAM" id="SSF81296">
    <property type="entry name" value="E set domains"/>
    <property type="match status" value="1"/>
</dbReference>
<dbReference type="InterPro" id="IPR015171">
    <property type="entry name" value="Cyc-maltodext_N"/>
</dbReference>
<dbReference type="Proteomes" id="UP001596513">
    <property type="component" value="Unassembled WGS sequence"/>
</dbReference>
<organism evidence="3 4">
    <name type="scientific">Hymenobacter humi</name>
    <dbReference type="NCBI Taxonomy" id="1411620"/>
    <lineage>
        <taxon>Bacteria</taxon>
        <taxon>Pseudomonadati</taxon>
        <taxon>Bacteroidota</taxon>
        <taxon>Cytophagia</taxon>
        <taxon>Cytophagales</taxon>
        <taxon>Hymenobacteraceae</taxon>
        <taxon>Hymenobacter</taxon>
    </lineage>
</organism>
<evidence type="ECO:0000259" key="2">
    <source>
        <dbReference type="Pfam" id="PF09087"/>
    </source>
</evidence>
<keyword evidence="4" id="KW-1185">Reference proteome</keyword>
<feature type="region of interest" description="Disordered" evidence="1">
    <location>
        <begin position="58"/>
        <end position="90"/>
    </location>
</feature>
<dbReference type="InterPro" id="IPR013783">
    <property type="entry name" value="Ig-like_fold"/>
</dbReference>
<sequence length="90" mass="10173">MTLNYAGVTLDGVQKLENPNYLLVNLTIGPAARPGKLALQFQGAKKVKYEYEPACPQYRPQPHAGRDQRRLRVPAHAGPVCQRQPQERRH</sequence>
<feature type="domain" description="Cyclomaltodextrinase N-terminal" evidence="2">
    <location>
        <begin position="2"/>
        <end position="52"/>
    </location>
</feature>
<dbReference type="Gene3D" id="2.60.40.10">
    <property type="entry name" value="Immunoglobulins"/>
    <property type="match status" value="1"/>
</dbReference>
<evidence type="ECO:0000313" key="4">
    <source>
        <dbReference type="Proteomes" id="UP001596513"/>
    </source>
</evidence>
<reference evidence="4" key="1">
    <citation type="journal article" date="2019" name="Int. J. Syst. Evol. Microbiol.">
        <title>The Global Catalogue of Microorganisms (GCM) 10K type strain sequencing project: providing services to taxonomists for standard genome sequencing and annotation.</title>
        <authorList>
            <consortium name="The Broad Institute Genomics Platform"/>
            <consortium name="The Broad Institute Genome Sequencing Center for Infectious Disease"/>
            <person name="Wu L."/>
            <person name="Ma J."/>
        </authorList>
    </citation>
    <scope>NUCLEOTIDE SEQUENCE [LARGE SCALE GENOMIC DNA]</scope>
    <source>
        <strain evidence="4">JCM 19635</strain>
    </source>
</reference>
<comment type="caution">
    <text evidence="3">The sequence shown here is derived from an EMBL/GenBank/DDBJ whole genome shotgun (WGS) entry which is preliminary data.</text>
</comment>
<proteinExistence type="predicted"/>
<accession>A0ABW2U1S1</accession>
<evidence type="ECO:0000256" key="1">
    <source>
        <dbReference type="SAM" id="MobiDB-lite"/>
    </source>
</evidence>